<accession>A0A382RQS9</accession>
<dbReference type="GO" id="GO:0005737">
    <property type="term" value="C:cytoplasm"/>
    <property type="evidence" value="ECO:0007669"/>
    <property type="project" value="UniProtKB-SubCell"/>
</dbReference>
<comment type="subcellular location">
    <subcellularLocation>
        <location evidence="1">Cytoplasm</location>
    </subcellularLocation>
</comment>
<evidence type="ECO:0000259" key="6">
    <source>
        <dbReference type="Pfam" id="PF21982"/>
    </source>
</evidence>
<evidence type="ECO:0000256" key="3">
    <source>
        <dbReference type="ARBA" id="ARBA00018111"/>
    </source>
</evidence>
<dbReference type="EMBL" id="UINC01123072">
    <property type="protein sequence ID" value="SVC99298.1"/>
    <property type="molecule type" value="Genomic_DNA"/>
</dbReference>
<dbReference type="PANTHER" id="PTHR33602">
    <property type="entry name" value="REGULATORY PROTEIN RECX FAMILY PROTEIN"/>
    <property type="match status" value="1"/>
</dbReference>
<dbReference type="InterPro" id="IPR053926">
    <property type="entry name" value="RecX_HTH_1st"/>
</dbReference>
<dbReference type="Pfam" id="PF21981">
    <property type="entry name" value="RecX_HTH3"/>
    <property type="match status" value="1"/>
</dbReference>
<dbReference type="GO" id="GO:0006282">
    <property type="term" value="P:regulation of DNA repair"/>
    <property type="evidence" value="ECO:0007669"/>
    <property type="project" value="InterPro"/>
</dbReference>
<organism evidence="7">
    <name type="scientific">marine metagenome</name>
    <dbReference type="NCBI Taxonomy" id="408172"/>
    <lineage>
        <taxon>unclassified sequences</taxon>
        <taxon>metagenomes</taxon>
        <taxon>ecological metagenomes</taxon>
    </lineage>
</organism>
<comment type="similarity">
    <text evidence="2">Belongs to the RecX family.</text>
</comment>
<evidence type="ECO:0000256" key="4">
    <source>
        <dbReference type="ARBA" id="ARBA00022490"/>
    </source>
</evidence>
<dbReference type="AlphaFoldDB" id="A0A382RQS9"/>
<protein>
    <recommendedName>
        <fullName evidence="3">Regulatory protein RecX</fullName>
    </recommendedName>
</protein>
<proteinExistence type="inferred from homology"/>
<name>A0A382RQS9_9ZZZZ</name>
<evidence type="ECO:0000313" key="7">
    <source>
        <dbReference type="EMBL" id="SVC99298.1"/>
    </source>
</evidence>
<dbReference type="PANTHER" id="PTHR33602:SF1">
    <property type="entry name" value="REGULATORY PROTEIN RECX FAMILY PROTEIN"/>
    <property type="match status" value="1"/>
</dbReference>
<dbReference type="InterPro" id="IPR036388">
    <property type="entry name" value="WH-like_DNA-bd_sf"/>
</dbReference>
<sequence>MPHKEESKHALRRAIQYLVHRDRSRDEMVRYLRGKKFSENIVNETLIFLEKNDYINDERFALQFGKISVENKKIGKLRLGFELGNKGLNKKIIKKTLDSIYNEYDEKEIAMSCARKKLATHKPGNNDKNRRQIAQFLKRKGFTSNLIYEIVANLVPYTTNNDLDPTRIPDN</sequence>
<feature type="domain" description="RecX first three-helical" evidence="6">
    <location>
        <begin position="10"/>
        <end position="49"/>
    </location>
</feature>
<evidence type="ECO:0000256" key="1">
    <source>
        <dbReference type="ARBA" id="ARBA00004496"/>
    </source>
</evidence>
<feature type="domain" description="RecX third three-helical" evidence="5">
    <location>
        <begin position="105"/>
        <end position="150"/>
    </location>
</feature>
<gene>
    <name evidence="7" type="ORF">METZ01_LOCUS352152</name>
</gene>
<keyword evidence="4" id="KW-0963">Cytoplasm</keyword>
<feature type="non-terminal residue" evidence="7">
    <location>
        <position position="171"/>
    </location>
</feature>
<dbReference type="InterPro" id="IPR053925">
    <property type="entry name" value="RecX_HTH_3rd"/>
</dbReference>
<dbReference type="Gene3D" id="1.10.10.10">
    <property type="entry name" value="Winged helix-like DNA-binding domain superfamily/Winged helix DNA-binding domain"/>
    <property type="match status" value="2"/>
</dbReference>
<dbReference type="HAMAP" id="MF_01114">
    <property type="entry name" value="RecX"/>
    <property type="match status" value="1"/>
</dbReference>
<evidence type="ECO:0000256" key="2">
    <source>
        <dbReference type="ARBA" id="ARBA00009695"/>
    </source>
</evidence>
<dbReference type="Pfam" id="PF21982">
    <property type="entry name" value="RecX_HTH1"/>
    <property type="match status" value="1"/>
</dbReference>
<dbReference type="InterPro" id="IPR003783">
    <property type="entry name" value="Regulatory_RecX"/>
</dbReference>
<evidence type="ECO:0000259" key="5">
    <source>
        <dbReference type="Pfam" id="PF21981"/>
    </source>
</evidence>
<reference evidence="7" key="1">
    <citation type="submission" date="2018-05" db="EMBL/GenBank/DDBJ databases">
        <authorList>
            <person name="Lanie J.A."/>
            <person name="Ng W.-L."/>
            <person name="Kazmierczak K.M."/>
            <person name="Andrzejewski T.M."/>
            <person name="Davidsen T.M."/>
            <person name="Wayne K.J."/>
            <person name="Tettelin H."/>
            <person name="Glass J.I."/>
            <person name="Rusch D."/>
            <person name="Podicherti R."/>
            <person name="Tsui H.-C.T."/>
            <person name="Winkler M.E."/>
        </authorList>
    </citation>
    <scope>NUCLEOTIDE SEQUENCE</scope>
</reference>